<dbReference type="InterPro" id="IPR016160">
    <property type="entry name" value="Ald_DH_CS_CYS"/>
</dbReference>
<dbReference type="PROSITE" id="PS00070">
    <property type="entry name" value="ALDEHYDE_DEHYDR_CYS"/>
    <property type="match status" value="1"/>
</dbReference>
<dbReference type="Gene3D" id="3.40.309.10">
    <property type="entry name" value="Aldehyde Dehydrogenase, Chain A, domain 2"/>
    <property type="match status" value="1"/>
</dbReference>
<dbReference type="EC" id="1.2.1.24" evidence="2"/>
<evidence type="ECO:0000313" key="7">
    <source>
        <dbReference type="EMBL" id="RZC46847.1"/>
    </source>
</evidence>
<evidence type="ECO:0000313" key="8">
    <source>
        <dbReference type="Proteomes" id="UP000316621"/>
    </source>
</evidence>
<reference evidence="7 8" key="1">
    <citation type="journal article" date="2018" name="Science">
        <title>The opium poppy genome and morphinan production.</title>
        <authorList>
            <person name="Guo L."/>
            <person name="Winzer T."/>
            <person name="Yang X."/>
            <person name="Li Y."/>
            <person name="Ning Z."/>
            <person name="He Z."/>
            <person name="Teodor R."/>
            <person name="Lu Y."/>
            <person name="Bowser T.A."/>
            <person name="Graham I.A."/>
            <person name="Ye K."/>
        </authorList>
    </citation>
    <scope>NUCLEOTIDE SEQUENCE [LARGE SCALE GENOMIC DNA]</scope>
    <source>
        <strain evidence="8">cv. HN1</strain>
        <tissue evidence="7">Leaves</tissue>
    </source>
</reference>
<name>A0A4Y7ID45_PAPSO</name>
<dbReference type="AlphaFoldDB" id="A0A4Y7ID45"/>
<dbReference type="InterPro" id="IPR050740">
    <property type="entry name" value="Aldehyde_DH_Superfamily"/>
</dbReference>
<feature type="non-terminal residue" evidence="7">
    <location>
        <position position="1"/>
    </location>
</feature>
<evidence type="ECO:0000256" key="4">
    <source>
        <dbReference type="ARBA" id="ARBA00023002"/>
    </source>
</evidence>
<dbReference type="GO" id="GO:0009450">
    <property type="term" value="P:gamma-aminobutyric acid catabolic process"/>
    <property type="evidence" value="ECO:0007669"/>
    <property type="project" value="TreeGrafter"/>
</dbReference>
<dbReference type="InterPro" id="IPR016161">
    <property type="entry name" value="Ald_DH/histidinol_DH"/>
</dbReference>
<dbReference type="Gramene" id="RZC46847">
    <property type="protein sequence ID" value="RZC46847"/>
    <property type="gene ID" value="C5167_039798"/>
</dbReference>
<dbReference type="SUPFAM" id="SSF53720">
    <property type="entry name" value="ALDH-like"/>
    <property type="match status" value="2"/>
</dbReference>
<dbReference type="Pfam" id="PF00171">
    <property type="entry name" value="Aldedh"/>
    <property type="match status" value="3"/>
</dbReference>
<dbReference type="InterPro" id="IPR016163">
    <property type="entry name" value="Ald_DH_C"/>
</dbReference>
<dbReference type="PANTHER" id="PTHR43353">
    <property type="entry name" value="SUCCINATE-SEMIALDEHYDE DEHYDROGENASE, MITOCHONDRIAL"/>
    <property type="match status" value="1"/>
</dbReference>
<evidence type="ECO:0000259" key="6">
    <source>
        <dbReference type="Pfam" id="PF00171"/>
    </source>
</evidence>
<feature type="domain" description="Aldehyde dehydrogenase" evidence="6">
    <location>
        <begin position="1"/>
        <end position="41"/>
    </location>
</feature>
<dbReference type="STRING" id="3469.A0A4Y7ID45"/>
<evidence type="ECO:0000256" key="1">
    <source>
        <dbReference type="ARBA" id="ARBA00009986"/>
    </source>
</evidence>
<dbReference type="Proteomes" id="UP000316621">
    <property type="component" value="Chromosome 1"/>
</dbReference>
<keyword evidence="8" id="KW-1185">Reference proteome</keyword>
<evidence type="ECO:0000256" key="5">
    <source>
        <dbReference type="ARBA" id="ARBA00030806"/>
    </source>
</evidence>
<protein>
    <recommendedName>
        <fullName evidence="3">Succinate-semialdehyde dehydrogenase, mitochondrial</fullName>
        <ecNumber evidence="2">1.2.1.24</ecNumber>
    </recommendedName>
    <alternativeName>
        <fullName evidence="5">NAD(+)-dependent succinic semialdehyde dehydrogenase</fullName>
    </alternativeName>
</protein>
<accession>A0A4Y7ID45</accession>
<evidence type="ECO:0000256" key="2">
    <source>
        <dbReference type="ARBA" id="ARBA00013051"/>
    </source>
</evidence>
<organism evidence="7 8">
    <name type="scientific">Papaver somniferum</name>
    <name type="common">Opium poppy</name>
    <dbReference type="NCBI Taxonomy" id="3469"/>
    <lineage>
        <taxon>Eukaryota</taxon>
        <taxon>Viridiplantae</taxon>
        <taxon>Streptophyta</taxon>
        <taxon>Embryophyta</taxon>
        <taxon>Tracheophyta</taxon>
        <taxon>Spermatophyta</taxon>
        <taxon>Magnoliopsida</taxon>
        <taxon>Ranunculales</taxon>
        <taxon>Papaveraceae</taxon>
        <taxon>Papaveroideae</taxon>
        <taxon>Papaver</taxon>
    </lineage>
</organism>
<dbReference type="Gene3D" id="3.40.605.10">
    <property type="entry name" value="Aldehyde Dehydrogenase, Chain A, domain 1"/>
    <property type="match status" value="1"/>
</dbReference>
<feature type="domain" description="Aldehyde dehydrogenase" evidence="6">
    <location>
        <begin position="133"/>
        <end position="236"/>
    </location>
</feature>
<dbReference type="GO" id="GO:0004777">
    <property type="term" value="F:succinate-semialdehyde dehydrogenase (NAD+) activity"/>
    <property type="evidence" value="ECO:0007669"/>
    <property type="project" value="UniProtKB-EC"/>
</dbReference>
<proteinExistence type="inferred from homology"/>
<feature type="domain" description="Aldehyde dehydrogenase" evidence="6">
    <location>
        <begin position="276"/>
        <end position="379"/>
    </location>
</feature>
<gene>
    <name evidence="7" type="ORF">C5167_039798</name>
</gene>
<dbReference type="EMBL" id="CM010715">
    <property type="protein sequence ID" value="RZC46847.1"/>
    <property type="molecule type" value="Genomic_DNA"/>
</dbReference>
<dbReference type="InterPro" id="IPR016162">
    <property type="entry name" value="Ald_DH_N"/>
</dbReference>
<dbReference type="PANTHER" id="PTHR43353:SF5">
    <property type="entry name" value="SUCCINATE-SEMIALDEHYDE DEHYDROGENASE, MITOCHONDRIAL"/>
    <property type="match status" value="1"/>
</dbReference>
<comment type="similarity">
    <text evidence="1">Belongs to the aldehyde dehydrogenase family.</text>
</comment>
<evidence type="ECO:0000256" key="3">
    <source>
        <dbReference type="ARBA" id="ARBA00019842"/>
    </source>
</evidence>
<keyword evidence="4" id="KW-0560">Oxidoreductase</keyword>
<dbReference type="InterPro" id="IPR015590">
    <property type="entry name" value="Aldehyde_DH_dom"/>
</dbReference>
<sequence length="390" mass="42679">GAVNVVMGNASEIGDSLLKSSQVKKITFTGSTAVGKKLMSSSPFFRIRIRAVMLPGYSHWDRLLDSGSVDLLIKHNCIFLPSAPPSYLADGFFVKPSSFLVQQPAVLWTCFVSKLQSKGVQFPSAAAIKPELSKFRNNGQTCVCANRIIVQEGIYEKFANVFVTPVKKLEVGCGFTESVSQVPLINDDVVQKVEYFLQDATSKGAKVLLGGKRHSLGMTFYEPTILGEVNNEMLIASGGVLSLCCKIIGVTLSLCCSPIFRKQDKLKTLIMFLNNLIWADGVFGPVAPLLRFKTEEEAIYIANNTNAGLAAHVFTINVQRSWRVSEALEFGIVGVKEGITSTEVSHLWEIYSHSKGRVKQSGLGREGSKYGMDEYLEVRYMCMGNMGGNA</sequence>